<dbReference type="PANTHER" id="PTHR31435">
    <property type="entry name" value="PROTEIN NATD1"/>
    <property type="match status" value="1"/>
</dbReference>
<protein>
    <submittedName>
        <fullName evidence="3">Uncharacterized protein</fullName>
    </submittedName>
</protein>
<accession>A0A379DAY7</accession>
<dbReference type="InterPro" id="IPR000182">
    <property type="entry name" value="GNAT_dom"/>
</dbReference>
<evidence type="ECO:0000259" key="2">
    <source>
        <dbReference type="PROSITE" id="PS51729"/>
    </source>
</evidence>
<dbReference type="RefSeq" id="WP_004819075.1">
    <property type="nucleotide sequence ID" value="NZ_UGTH01000001.1"/>
</dbReference>
<dbReference type="EMBL" id="UGTH01000001">
    <property type="protein sequence ID" value="SUB74742.1"/>
    <property type="molecule type" value="Genomic_DNA"/>
</dbReference>
<dbReference type="Pfam" id="PF14542">
    <property type="entry name" value="Acetyltransf_CG"/>
    <property type="match status" value="1"/>
</dbReference>
<dbReference type="Gene3D" id="3.40.630.30">
    <property type="match status" value="1"/>
</dbReference>
<dbReference type="PROSITE" id="PS51729">
    <property type="entry name" value="GNAT_YJDJ"/>
    <property type="match status" value="1"/>
</dbReference>
<feature type="domain" description="N-acetyltransferase" evidence="2">
    <location>
        <begin position="2"/>
        <end position="88"/>
    </location>
</feature>
<dbReference type="PANTHER" id="PTHR31435:SF10">
    <property type="entry name" value="BSR4717 PROTEIN"/>
    <property type="match status" value="1"/>
</dbReference>
<evidence type="ECO:0000313" key="4">
    <source>
        <dbReference type="Proteomes" id="UP000254777"/>
    </source>
</evidence>
<dbReference type="Proteomes" id="UP000254777">
    <property type="component" value="Unassembled WGS sequence"/>
</dbReference>
<organism evidence="3 4">
    <name type="scientific">Peptoniphilus indolicus</name>
    <dbReference type="NCBI Taxonomy" id="33030"/>
    <lineage>
        <taxon>Bacteria</taxon>
        <taxon>Bacillati</taxon>
        <taxon>Bacillota</taxon>
        <taxon>Tissierellia</taxon>
        <taxon>Tissierellales</taxon>
        <taxon>Peptoniphilaceae</taxon>
        <taxon>Peptoniphilus</taxon>
    </lineage>
</organism>
<dbReference type="SUPFAM" id="SSF55729">
    <property type="entry name" value="Acyl-CoA N-acyltransferases (Nat)"/>
    <property type="match status" value="1"/>
</dbReference>
<name>A0A379DAY7_9FIRM</name>
<dbReference type="PROSITE" id="PS51186">
    <property type="entry name" value="GNAT"/>
    <property type="match status" value="1"/>
</dbReference>
<dbReference type="InterPro" id="IPR016181">
    <property type="entry name" value="Acyl_CoA_acyltransferase"/>
</dbReference>
<evidence type="ECO:0000313" key="3">
    <source>
        <dbReference type="EMBL" id="SUB74742.1"/>
    </source>
</evidence>
<dbReference type="GO" id="GO:0016747">
    <property type="term" value="F:acyltransferase activity, transferring groups other than amino-acyl groups"/>
    <property type="evidence" value="ECO:0007669"/>
    <property type="project" value="InterPro"/>
</dbReference>
<evidence type="ECO:0000259" key="1">
    <source>
        <dbReference type="PROSITE" id="PS51186"/>
    </source>
</evidence>
<dbReference type="AlphaFoldDB" id="A0A379DAY7"/>
<sequence>MEVKRGQNAYYIGESQEKYDGILQFVEKDGKIDAQHTIVRPAMEGQGLAGELVKRLIADARAEGKKIIPTCSYVNKKLQGEEFDDVRA</sequence>
<reference evidence="3 4" key="1">
    <citation type="submission" date="2018-06" db="EMBL/GenBank/DDBJ databases">
        <authorList>
            <consortium name="Pathogen Informatics"/>
            <person name="Doyle S."/>
        </authorList>
    </citation>
    <scope>NUCLEOTIDE SEQUENCE [LARGE SCALE GENOMIC DNA]</scope>
    <source>
        <strain evidence="3 4">NCTC11088</strain>
    </source>
</reference>
<feature type="domain" description="N-acetyltransferase" evidence="1">
    <location>
        <begin position="1"/>
        <end position="88"/>
    </location>
</feature>
<gene>
    <name evidence="3" type="ORF">NCTC11088_00497</name>
</gene>
<proteinExistence type="predicted"/>
<dbReference type="InterPro" id="IPR031165">
    <property type="entry name" value="GNAT_YJDJ"/>
</dbReference>
<dbReference type="InterPro" id="IPR045057">
    <property type="entry name" value="Gcn5-rel_NAT"/>
</dbReference>